<organism evidence="1 2">
    <name type="scientific">Auriscalpium vulgare</name>
    <dbReference type="NCBI Taxonomy" id="40419"/>
    <lineage>
        <taxon>Eukaryota</taxon>
        <taxon>Fungi</taxon>
        <taxon>Dikarya</taxon>
        <taxon>Basidiomycota</taxon>
        <taxon>Agaricomycotina</taxon>
        <taxon>Agaricomycetes</taxon>
        <taxon>Russulales</taxon>
        <taxon>Auriscalpiaceae</taxon>
        <taxon>Auriscalpium</taxon>
    </lineage>
</organism>
<sequence>MNEGFTKDQVSPTVIHHRAAHCTLCSSLTHGSMVGGQQYFAMGKLMFLAKLPVITTAVSCREHHVSSFWHIIMKVMVATPSTSVALRASPIQCLLPCPGTGSMKAELKGRSLGPGIAKGRLSSPRRRMATQRWGLVILWEETVALAIAALPSFSEYLDSARYFVCLSLAESVLVNPHPASM</sequence>
<name>A0ACB8RPF7_9AGAM</name>
<evidence type="ECO:0000313" key="1">
    <source>
        <dbReference type="EMBL" id="KAI0045920.1"/>
    </source>
</evidence>
<protein>
    <submittedName>
        <fullName evidence="1">Uncharacterized protein</fullName>
    </submittedName>
</protein>
<gene>
    <name evidence="1" type="ORF">FA95DRAFT_1560616</name>
</gene>
<reference evidence="1" key="2">
    <citation type="journal article" date="2022" name="New Phytol.">
        <title>Evolutionary transition to the ectomycorrhizal habit in the genomes of a hyperdiverse lineage of mushroom-forming fungi.</title>
        <authorList>
            <person name="Looney B."/>
            <person name="Miyauchi S."/>
            <person name="Morin E."/>
            <person name="Drula E."/>
            <person name="Courty P.E."/>
            <person name="Kohler A."/>
            <person name="Kuo A."/>
            <person name="LaButti K."/>
            <person name="Pangilinan J."/>
            <person name="Lipzen A."/>
            <person name="Riley R."/>
            <person name="Andreopoulos W."/>
            <person name="He G."/>
            <person name="Johnson J."/>
            <person name="Nolan M."/>
            <person name="Tritt A."/>
            <person name="Barry K.W."/>
            <person name="Grigoriev I.V."/>
            <person name="Nagy L.G."/>
            <person name="Hibbett D."/>
            <person name="Henrissat B."/>
            <person name="Matheny P.B."/>
            <person name="Labbe J."/>
            <person name="Martin F.M."/>
        </authorList>
    </citation>
    <scope>NUCLEOTIDE SEQUENCE</scope>
    <source>
        <strain evidence="1">FP105234-sp</strain>
    </source>
</reference>
<keyword evidence="2" id="KW-1185">Reference proteome</keyword>
<reference evidence="1" key="1">
    <citation type="submission" date="2021-02" db="EMBL/GenBank/DDBJ databases">
        <authorList>
            <consortium name="DOE Joint Genome Institute"/>
            <person name="Ahrendt S."/>
            <person name="Looney B.P."/>
            <person name="Miyauchi S."/>
            <person name="Morin E."/>
            <person name="Drula E."/>
            <person name="Courty P.E."/>
            <person name="Chicoki N."/>
            <person name="Fauchery L."/>
            <person name="Kohler A."/>
            <person name="Kuo A."/>
            <person name="Labutti K."/>
            <person name="Pangilinan J."/>
            <person name="Lipzen A."/>
            <person name="Riley R."/>
            <person name="Andreopoulos W."/>
            <person name="He G."/>
            <person name="Johnson J."/>
            <person name="Barry K.W."/>
            <person name="Grigoriev I.V."/>
            <person name="Nagy L."/>
            <person name="Hibbett D."/>
            <person name="Henrissat B."/>
            <person name="Matheny P.B."/>
            <person name="Labbe J."/>
            <person name="Martin F."/>
        </authorList>
    </citation>
    <scope>NUCLEOTIDE SEQUENCE</scope>
    <source>
        <strain evidence="1">FP105234-sp</strain>
    </source>
</reference>
<accession>A0ACB8RPF7</accession>
<dbReference type="EMBL" id="MU275938">
    <property type="protein sequence ID" value="KAI0045920.1"/>
    <property type="molecule type" value="Genomic_DNA"/>
</dbReference>
<comment type="caution">
    <text evidence="1">The sequence shown here is derived from an EMBL/GenBank/DDBJ whole genome shotgun (WGS) entry which is preliminary data.</text>
</comment>
<evidence type="ECO:0000313" key="2">
    <source>
        <dbReference type="Proteomes" id="UP000814033"/>
    </source>
</evidence>
<dbReference type="Proteomes" id="UP000814033">
    <property type="component" value="Unassembled WGS sequence"/>
</dbReference>
<proteinExistence type="predicted"/>